<dbReference type="Proteomes" id="UP001589627">
    <property type="component" value="Unassembled WGS sequence"/>
</dbReference>
<dbReference type="RefSeq" id="WP_378205759.1">
    <property type="nucleotide sequence ID" value="NZ_JBHLZP010000174.1"/>
</dbReference>
<dbReference type="SMART" id="SM00903">
    <property type="entry name" value="Flavin_Reduct"/>
    <property type="match status" value="1"/>
</dbReference>
<dbReference type="Pfam" id="PF01613">
    <property type="entry name" value="Flavin_Reduct"/>
    <property type="match status" value="1"/>
</dbReference>
<dbReference type="PANTHER" id="PTHR30466">
    <property type="entry name" value="FLAVIN REDUCTASE"/>
    <property type="match status" value="1"/>
</dbReference>
<keyword evidence="6" id="KW-1185">Reference proteome</keyword>
<organism evidence="5 6">
    <name type="scientific">Actinoallomurus acaciae</name>
    <dbReference type="NCBI Taxonomy" id="502577"/>
    <lineage>
        <taxon>Bacteria</taxon>
        <taxon>Bacillati</taxon>
        <taxon>Actinomycetota</taxon>
        <taxon>Actinomycetes</taxon>
        <taxon>Streptosporangiales</taxon>
        <taxon>Thermomonosporaceae</taxon>
        <taxon>Actinoallomurus</taxon>
    </lineage>
</organism>
<keyword evidence="2 5" id="KW-0560">Oxidoreductase</keyword>
<feature type="compositionally biased region" description="Basic residues" evidence="3">
    <location>
        <begin position="170"/>
        <end position="181"/>
    </location>
</feature>
<feature type="region of interest" description="Disordered" evidence="3">
    <location>
        <begin position="143"/>
        <end position="192"/>
    </location>
</feature>
<evidence type="ECO:0000313" key="6">
    <source>
        <dbReference type="Proteomes" id="UP001589627"/>
    </source>
</evidence>
<dbReference type="InterPro" id="IPR002563">
    <property type="entry name" value="Flavin_Rdtase-like_dom"/>
</dbReference>
<dbReference type="EMBL" id="JBHLZP010000174">
    <property type="protein sequence ID" value="MFB9835035.1"/>
    <property type="molecule type" value="Genomic_DNA"/>
</dbReference>
<feature type="domain" description="Flavin reductase like" evidence="4">
    <location>
        <begin position="12"/>
        <end position="159"/>
    </location>
</feature>
<comment type="caution">
    <text evidence="5">The sequence shown here is derived from an EMBL/GenBank/DDBJ whole genome shotgun (WGS) entry which is preliminary data.</text>
</comment>
<evidence type="ECO:0000313" key="5">
    <source>
        <dbReference type="EMBL" id="MFB9835035.1"/>
    </source>
</evidence>
<dbReference type="GO" id="GO:0016491">
    <property type="term" value="F:oxidoreductase activity"/>
    <property type="evidence" value="ECO:0007669"/>
    <property type="project" value="UniProtKB-KW"/>
</dbReference>
<proteinExistence type="inferred from homology"/>
<dbReference type="EC" id="1.-.-.-" evidence="5"/>
<name>A0ABV5YJ10_9ACTN</name>
<sequence length="192" mass="20816">MTAIEVELRRVYGAYPTGVTVVAGLARGGPAGIAASSFVPVSLRPPLVSVCVAHTSTTWPALRDLPRIGISVLGAHQEDVGRRLGARGGDRFAGVAWRSTPDGCVLIEDAAAWFDCTIEQQFRSGDHDIVVFRVLWTPPPTSPRWSSTPAVTAGCGRNRADREGVFSRERNHRSGRRRTGGGRRDVGRVRFR</sequence>
<feature type="compositionally biased region" description="Basic and acidic residues" evidence="3">
    <location>
        <begin position="158"/>
        <end position="169"/>
    </location>
</feature>
<dbReference type="PANTHER" id="PTHR30466:SF11">
    <property type="entry name" value="FLAVIN-DEPENDENT MONOOXYGENASE, REDUCTASE SUBUNIT HSAB"/>
    <property type="match status" value="1"/>
</dbReference>
<evidence type="ECO:0000256" key="2">
    <source>
        <dbReference type="ARBA" id="ARBA00023002"/>
    </source>
</evidence>
<feature type="compositionally biased region" description="Basic and acidic residues" evidence="3">
    <location>
        <begin position="182"/>
        <end position="192"/>
    </location>
</feature>
<dbReference type="InterPro" id="IPR012349">
    <property type="entry name" value="Split_barrel_FMN-bd"/>
</dbReference>
<accession>A0ABV5YJ10</accession>
<reference evidence="5 6" key="1">
    <citation type="submission" date="2024-09" db="EMBL/GenBank/DDBJ databases">
        <authorList>
            <person name="Sun Q."/>
            <person name="Mori K."/>
        </authorList>
    </citation>
    <scope>NUCLEOTIDE SEQUENCE [LARGE SCALE GENOMIC DNA]</scope>
    <source>
        <strain evidence="5 6">TBRC 0563</strain>
    </source>
</reference>
<dbReference type="Gene3D" id="2.30.110.10">
    <property type="entry name" value="Electron Transport, Fmn-binding Protein, Chain A"/>
    <property type="match status" value="1"/>
</dbReference>
<evidence type="ECO:0000259" key="4">
    <source>
        <dbReference type="SMART" id="SM00903"/>
    </source>
</evidence>
<dbReference type="InterPro" id="IPR050268">
    <property type="entry name" value="NADH-dep_flavin_reductase"/>
</dbReference>
<comment type="similarity">
    <text evidence="1">Belongs to the non-flavoprotein flavin reductase family.</text>
</comment>
<evidence type="ECO:0000256" key="1">
    <source>
        <dbReference type="ARBA" id="ARBA00008898"/>
    </source>
</evidence>
<gene>
    <name evidence="5" type="ORF">ACFFNX_22900</name>
</gene>
<protein>
    <submittedName>
        <fullName evidence="5">Flavin reductase family protein</fullName>
        <ecNumber evidence="5">1.-.-.-</ecNumber>
    </submittedName>
</protein>
<dbReference type="SUPFAM" id="SSF50475">
    <property type="entry name" value="FMN-binding split barrel"/>
    <property type="match status" value="1"/>
</dbReference>
<evidence type="ECO:0000256" key="3">
    <source>
        <dbReference type="SAM" id="MobiDB-lite"/>
    </source>
</evidence>